<name>A0A849HEQ9_9MICO</name>
<feature type="coiled-coil region" evidence="1">
    <location>
        <begin position="267"/>
        <end position="323"/>
    </location>
</feature>
<keyword evidence="4" id="KW-1185">Reference proteome</keyword>
<accession>A0A849HEQ9</accession>
<dbReference type="EMBL" id="JABEPQ010000008">
    <property type="protein sequence ID" value="NNM48236.1"/>
    <property type="molecule type" value="Genomic_DNA"/>
</dbReference>
<evidence type="ECO:0000256" key="1">
    <source>
        <dbReference type="SAM" id="Coils"/>
    </source>
</evidence>
<evidence type="ECO:0000313" key="3">
    <source>
        <dbReference type="EMBL" id="NNM48236.1"/>
    </source>
</evidence>
<evidence type="ECO:0000256" key="2">
    <source>
        <dbReference type="SAM" id="MobiDB-lite"/>
    </source>
</evidence>
<dbReference type="RefSeq" id="WP_171245370.1">
    <property type="nucleotide sequence ID" value="NZ_JABEPQ010000008.1"/>
</dbReference>
<feature type="compositionally biased region" description="Basic residues" evidence="2">
    <location>
        <begin position="163"/>
        <end position="173"/>
    </location>
</feature>
<gene>
    <name evidence="3" type="ORF">HJG52_19805</name>
</gene>
<dbReference type="AlphaFoldDB" id="A0A849HEQ9"/>
<reference evidence="3 4" key="1">
    <citation type="submission" date="2020-04" db="EMBL/GenBank/DDBJ databases">
        <title>Knoellia sp. isolate from air conditioner.</title>
        <authorList>
            <person name="Chea S."/>
            <person name="Kim D.-U."/>
        </authorList>
    </citation>
    <scope>NUCLEOTIDE SEQUENCE [LARGE SCALE GENOMIC DNA]</scope>
    <source>
        <strain evidence="3 4">DB2414S</strain>
    </source>
</reference>
<sequence>MPVWSSAAHWLETLAAALRTPQGEELRAAAKVSADTLIDVAAADARAADSRTGRGVTTAHETVAKALGCSAKTVQRARTLLEALGFACTVVPGRYLTTQERAAARAHHGGDQRRMASERALLVPRSLSNVHLPRRGSLTSPLPSRSDLPKRADARAGAASRQATKRKIPRRCAPRPPIGVQRLAADLAQRLPWLARGHIGSLCRTLVALGLDDTGWSAHDVIDMLDRRNITLGLYEPYPGSQRDPLALFAHQVRAALPDVDEPPRLRRGREAAARAAERARARAEREAEDARLAAERNDPVIQARIAETKRRMREQLAAARQQARYRR</sequence>
<comment type="caution">
    <text evidence="3">The sequence shown here is derived from an EMBL/GenBank/DDBJ whole genome shotgun (WGS) entry which is preliminary data.</text>
</comment>
<feature type="region of interest" description="Disordered" evidence="2">
    <location>
        <begin position="132"/>
        <end position="175"/>
    </location>
</feature>
<proteinExistence type="predicted"/>
<protein>
    <submittedName>
        <fullName evidence="3">Replication protein</fullName>
    </submittedName>
</protein>
<keyword evidence="1" id="KW-0175">Coiled coil</keyword>
<evidence type="ECO:0000313" key="4">
    <source>
        <dbReference type="Proteomes" id="UP000588586"/>
    </source>
</evidence>
<dbReference type="Proteomes" id="UP000588586">
    <property type="component" value="Unassembled WGS sequence"/>
</dbReference>
<organism evidence="3 4">
    <name type="scientific">Knoellia koreensis</name>
    <dbReference type="NCBI Taxonomy" id="2730921"/>
    <lineage>
        <taxon>Bacteria</taxon>
        <taxon>Bacillati</taxon>
        <taxon>Actinomycetota</taxon>
        <taxon>Actinomycetes</taxon>
        <taxon>Micrococcales</taxon>
        <taxon>Intrasporangiaceae</taxon>
        <taxon>Knoellia</taxon>
    </lineage>
</organism>